<evidence type="ECO:0000259" key="5">
    <source>
        <dbReference type="Pfam" id="PF00370"/>
    </source>
</evidence>
<dbReference type="CDD" id="cd07808">
    <property type="entry name" value="ASKHA_NBD_FGGY_EcXK-like"/>
    <property type="match status" value="1"/>
</dbReference>
<comment type="caution">
    <text evidence="7">The sequence shown here is derived from an EMBL/GenBank/DDBJ whole genome shotgun (WGS) entry which is preliminary data.</text>
</comment>
<name>A0A561CXK5_9BACI</name>
<sequence>MSHIIGIDIGTSGIKVGAMNREGELGFLEYQPYSLLYPKMGRVEIDLEDIWNKVRTLLLNVWQQVEAEGKVDAISLSTFCNSSVFLDAKGEPLYPGILYLDQRSKEEADWIKNQVSEDLLFKVTKNRLEPGMYTVTTHLWFKNHHPELYAQTYKWGNLSTFILHKLTGNFVMDWTQSSFTGIYDVENYQWSTDIYEKFGIDRDKLPDVVDPCSIIGEYMHPILPSIRIPVIAGAADTACSAAALGIGINEMFESVGTSNVFTVCTDQPELLDKRFLNRCHVIKNRWLSHGAMSFPGAAIQWFYEQFLKPEGHSKAVLEDLCKQSIPGAGGVFFLPYMQGERAPIWDPNARGVFAGIHLNTTKADMFRAVLEGCSFGLKQINEIIETKYQLQVESYQSIGGGAKNREWAQIKANVLNKSVHIKDVSETGVLGTCLLAGTVIGYFSSLEYAAKEICNNTIYTLQPEQSHLRIYEELYKVFNELYPSLKSFFTLSARRSSETGEKIEEDQVVII</sequence>
<dbReference type="InterPro" id="IPR043129">
    <property type="entry name" value="ATPase_NBD"/>
</dbReference>
<protein>
    <submittedName>
        <fullName evidence="7">Xylulokinase</fullName>
    </submittedName>
</protein>
<dbReference type="GO" id="GO:0016301">
    <property type="term" value="F:kinase activity"/>
    <property type="evidence" value="ECO:0007669"/>
    <property type="project" value="UniProtKB-KW"/>
</dbReference>
<dbReference type="PIRSF" id="PIRSF000538">
    <property type="entry name" value="GlpK"/>
    <property type="match status" value="1"/>
</dbReference>
<dbReference type="InterPro" id="IPR000577">
    <property type="entry name" value="Carb_kinase_FGGY"/>
</dbReference>
<gene>
    <name evidence="7" type="ORF">FB550_112154</name>
</gene>
<keyword evidence="2 4" id="KW-0808">Transferase</keyword>
<organism evidence="7 8">
    <name type="scientific">Neobacillus bataviensis</name>
    <dbReference type="NCBI Taxonomy" id="220685"/>
    <lineage>
        <taxon>Bacteria</taxon>
        <taxon>Bacillati</taxon>
        <taxon>Bacillota</taxon>
        <taxon>Bacilli</taxon>
        <taxon>Bacillales</taxon>
        <taxon>Bacillaceae</taxon>
        <taxon>Neobacillus</taxon>
    </lineage>
</organism>
<accession>A0A561CXK5</accession>
<comment type="similarity">
    <text evidence="1 4">Belongs to the FGGY kinase family.</text>
</comment>
<dbReference type="Pfam" id="PF02782">
    <property type="entry name" value="FGGY_C"/>
    <property type="match status" value="1"/>
</dbReference>
<dbReference type="AlphaFoldDB" id="A0A561CXK5"/>
<dbReference type="RefSeq" id="WP_144567205.1">
    <property type="nucleotide sequence ID" value="NZ_VIVN01000012.1"/>
</dbReference>
<dbReference type="PANTHER" id="PTHR43095">
    <property type="entry name" value="SUGAR KINASE"/>
    <property type="match status" value="1"/>
</dbReference>
<dbReference type="InterPro" id="IPR018484">
    <property type="entry name" value="FGGY_N"/>
</dbReference>
<dbReference type="InterPro" id="IPR018483">
    <property type="entry name" value="Carb_kinase_FGGY_CS"/>
</dbReference>
<evidence type="ECO:0000313" key="8">
    <source>
        <dbReference type="Proteomes" id="UP000319671"/>
    </source>
</evidence>
<dbReference type="EMBL" id="VIVN01000012">
    <property type="protein sequence ID" value="TWD95792.1"/>
    <property type="molecule type" value="Genomic_DNA"/>
</dbReference>
<keyword evidence="8" id="KW-1185">Reference proteome</keyword>
<keyword evidence="3 4" id="KW-0418">Kinase</keyword>
<proteinExistence type="inferred from homology"/>
<dbReference type="Gene3D" id="3.30.420.40">
    <property type="match status" value="2"/>
</dbReference>
<feature type="domain" description="Carbohydrate kinase FGGY C-terminal" evidence="6">
    <location>
        <begin position="254"/>
        <end position="437"/>
    </location>
</feature>
<evidence type="ECO:0000256" key="2">
    <source>
        <dbReference type="ARBA" id="ARBA00022679"/>
    </source>
</evidence>
<dbReference type="InterPro" id="IPR050406">
    <property type="entry name" value="FGGY_Carb_Kinase"/>
</dbReference>
<evidence type="ECO:0000256" key="3">
    <source>
        <dbReference type="ARBA" id="ARBA00022777"/>
    </source>
</evidence>
<evidence type="ECO:0000259" key="6">
    <source>
        <dbReference type="Pfam" id="PF02782"/>
    </source>
</evidence>
<feature type="domain" description="Carbohydrate kinase FGGY N-terminal" evidence="5">
    <location>
        <begin position="4"/>
        <end position="241"/>
    </location>
</feature>
<dbReference type="GO" id="GO:0016773">
    <property type="term" value="F:phosphotransferase activity, alcohol group as acceptor"/>
    <property type="evidence" value="ECO:0007669"/>
    <property type="project" value="InterPro"/>
</dbReference>
<reference evidence="7 8" key="1">
    <citation type="submission" date="2019-06" db="EMBL/GenBank/DDBJ databases">
        <title>Sorghum-associated microbial communities from plants grown in Nebraska, USA.</title>
        <authorList>
            <person name="Schachtman D."/>
        </authorList>
    </citation>
    <scope>NUCLEOTIDE SEQUENCE [LARGE SCALE GENOMIC DNA]</scope>
    <source>
        <strain evidence="7 8">2482</strain>
    </source>
</reference>
<dbReference type="Pfam" id="PF00370">
    <property type="entry name" value="FGGY_N"/>
    <property type="match status" value="1"/>
</dbReference>
<dbReference type="PROSITE" id="PS00445">
    <property type="entry name" value="FGGY_KINASES_2"/>
    <property type="match status" value="1"/>
</dbReference>
<evidence type="ECO:0000256" key="4">
    <source>
        <dbReference type="RuleBase" id="RU003733"/>
    </source>
</evidence>
<dbReference type="SUPFAM" id="SSF53067">
    <property type="entry name" value="Actin-like ATPase domain"/>
    <property type="match status" value="2"/>
</dbReference>
<dbReference type="InterPro" id="IPR018485">
    <property type="entry name" value="FGGY_C"/>
</dbReference>
<dbReference type="Proteomes" id="UP000319671">
    <property type="component" value="Unassembled WGS sequence"/>
</dbReference>
<evidence type="ECO:0000256" key="1">
    <source>
        <dbReference type="ARBA" id="ARBA00009156"/>
    </source>
</evidence>
<evidence type="ECO:0000313" key="7">
    <source>
        <dbReference type="EMBL" id="TWD95792.1"/>
    </source>
</evidence>
<dbReference type="GO" id="GO:0005975">
    <property type="term" value="P:carbohydrate metabolic process"/>
    <property type="evidence" value="ECO:0007669"/>
    <property type="project" value="InterPro"/>
</dbReference>